<dbReference type="InterPro" id="IPR046342">
    <property type="entry name" value="CBS_dom_sf"/>
</dbReference>
<evidence type="ECO:0000256" key="8">
    <source>
        <dbReference type="PROSITE-ProRule" id="PRU00703"/>
    </source>
</evidence>
<keyword evidence="5 9" id="KW-0460">Magnesium</keyword>
<evidence type="ECO:0000256" key="2">
    <source>
        <dbReference type="ARBA" id="ARBA00009749"/>
    </source>
</evidence>
<dbReference type="InterPro" id="IPR000644">
    <property type="entry name" value="CBS_dom"/>
</dbReference>
<name>A0A7C6A824_UNCW3</name>
<protein>
    <recommendedName>
        <fullName evidence="9">Magnesium transporter MgtE</fullName>
    </recommendedName>
</protein>
<feature type="transmembrane region" description="Helical" evidence="9">
    <location>
        <begin position="300"/>
        <end position="317"/>
    </location>
</feature>
<keyword evidence="4 9" id="KW-0812">Transmembrane</keyword>
<dbReference type="InterPro" id="IPR006668">
    <property type="entry name" value="Mg_transptr_MgtE_intracell_dom"/>
</dbReference>
<evidence type="ECO:0000256" key="4">
    <source>
        <dbReference type="ARBA" id="ARBA00022692"/>
    </source>
</evidence>
<dbReference type="SMART" id="SM00924">
    <property type="entry name" value="MgtE_N"/>
    <property type="match status" value="1"/>
</dbReference>
<keyword evidence="9" id="KW-1003">Cell membrane</keyword>
<dbReference type="SUPFAM" id="SSF158791">
    <property type="entry name" value="MgtE N-terminal domain-like"/>
    <property type="match status" value="1"/>
</dbReference>
<evidence type="ECO:0000256" key="3">
    <source>
        <dbReference type="ARBA" id="ARBA00022448"/>
    </source>
</evidence>
<feature type="domain" description="CBS" evidence="10">
    <location>
        <begin position="146"/>
        <end position="208"/>
    </location>
</feature>
<dbReference type="CDD" id="cd04606">
    <property type="entry name" value="CBS_pair_Mg_transporter"/>
    <property type="match status" value="1"/>
</dbReference>
<dbReference type="GO" id="GO:0046872">
    <property type="term" value="F:metal ion binding"/>
    <property type="evidence" value="ECO:0007669"/>
    <property type="project" value="UniProtKB-KW"/>
</dbReference>
<dbReference type="SUPFAM" id="SSF54631">
    <property type="entry name" value="CBS-domain pair"/>
    <property type="match status" value="1"/>
</dbReference>
<dbReference type="PANTHER" id="PTHR43773:SF1">
    <property type="entry name" value="MAGNESIUM TRANSPORTER MGTE"/>
    <property type="match status" value="1"/>
</dbReference>
<sequence>MLERKRRYLPAIVQLLRPEIQELIKEKKWEVIREFVSAWYPQDIGILLEELKPEEAVILIRLFPKELQSEVFSKLDLDTQKHILAALSNEQVGLIISELNPDDRTALFEQLAPDVLRNLINLLPIETRKQSLSLLGYPKDSVGRLMTPEYVAIQPQMTVNQAIQHIRKVGIDAETINMIYVVDDKWQLLDDISLRKLILAEPDQKIESVMDNKFISINADADREEAVKLMKQYDLIALPVTDKEGFLLGIVTIDDVMDVMEEEQTEDFTKLVAIESAPIGLNIITKIKEIPIKKLYRSRVFWLLALLFMDLITGGIIKHFEATIAKYVILVTFLPVLVDTAGNAGAQSATLVIRAMAVGTVKMKDWIYLLGRELVVALALGITMGIGISFMGFIRGGSFQIAQVVILSMIINVIVGCLIGVLLPFLFTKFRRDPATASTPLITTLADIIGTAIYLGMAYLILG</sequence>
<comment type="subunit">
    <text evidence="9">Homodimer.</text>
</comment>
<keyword evidence="6 9" id="KW-1133">Transmembrane helix</keyword>
<feature type="domain" description="CBS" evidence="10">
    <location>
        <begin position="210"/>
        <end position="266"/>
    </location>
</feature>
<comment type="function">
    <text evidence="9">Acts as a magnesium transporter.</text>
</comment>
<proteinExistence type="inferred from homology"/>
<dbReference type="InterPro" id="IPR006669">
    <property type="entry name" value="MgtE_transporter"/>
</dbReference>
<dbReference type="Gene3D" id="1.10.357.20">
    <property type="entry name" value="SLC41 divalent cation transporters, integral membrane domain"/>
    <property type="match status" value="1"/>
</dbReference>
<gene>
    <name evidence="11" type="primary">mgtE</name>
    <name evidence="11" type="ORF">ENW73_00765</name>
</gene>
<dbReference type="GO" id="GO:0015095">
    <property type="term" value="F:magnesium ion transmembrane transporter activity"/>
    <property type="evidence" value="ECO:0007669"/>
    <property type="project" value="UniProtKB-UniRule"/>
</dbReference>
<keyword evidence="7 9" id="KW-0472">Membrane</keyword>
<dbReference type="InterPro" id="IPR036739">
    <property type="entry name" value="SLC41_membr_dom_sf"/>
</dbReference>
<accession>A0A7C6A824</accession>
<dbReference type="SUPFAM" id="SSF161093">
    <property type="entry name" value="MgtE membrane domain-like"/>
    <property type="match status" value="1"/>
</dbReference>
<dbReference type="GO" id="GO:0005886">
    <property type="term" value="C:plasma membrane"/>
    <property type="evidence" value="ECO:0007669"/>
    <property type="project" value="UniProtKB-SubCell"/>
</dbReference>
<dbReference type="PROSITE" id="PS51371">
    <property type="entry name" value="CBS"/>
    <property type="match status" value="2"/>
</dbReference>
<dbReference type="PANTHER" id="PTHR43773">
    <property type="entry name" value="MAGNESIUM TRANSPORTER MGTE"/>
    <property type="match status" value="1"/>
</dbReference>
<comment type="similarity">
    <text evidence="2 9">Belongs to the SLC41A transporter family.</text>
</comment>
<dbReference type="Pfam" id="PF00571">
    <property type="entry name" value="CBS"/>
    <property type="match status" value="2"/>
</dbReference>
<keyword evidence="9" id="KW-0479">Metal-binding</keyword>
<reference evidence="11" key="1">
    <citation type="journal article" date="2020" name="mSystems">
        <title>Genome- and Community-Level Interaction Insights into Carbon Utilization and Element Cycling Functions of Hydrothermarchaeota in Hydrothermal Sediment.</title>
        <authorList>
            <person name="Zhou Z."/>
            <person name="Liu Y."/>
            <person name="Xu W."/>
            <person name="Pan J."/>
            <person name="Luo Z.H."/>
            <person name="Li M."/>
        </authorList>
    </citation>
    <scope>NUCLEOTIDE SEQUENCE [LARGE SCALE GENOMIC DNA]</scope>
    <source>
        <strain evidence="11">SpSt-876</strain>
    </source>
</reference>
<keyword evidence="8" id="KW-0129">CBS domain</keyword>
<evidence type="ECO:0000256" key="1">
    <source>
        <dbReference type="ARBA" id="ARBA00004141"/>
    </source>
</evidence>
<dbReference type="Pfam" id="PF01769">
    <property type="entry name" value="MgtE"/>
    <property type="match status" value="1"/>
</dbReference>
<feature type="transmembrane region" description="Helical" evidence="9">
    <location>
        <begin position="329"/>
        <end position="353"/>
    </location>
</feature>
<organism evidence="11">
    <name type="scientific">candidate division WOR-3 bacterium</name>
    <dbReference type="NCBI Taxonomy" id="2052148"/>
    <lineage>
        <taxon>Bacteria</taxon>
        <taxon>Bacteria division WOR-3</taxon>
    </lineage>
</organism>
<comment type="caution">
    <text evidence="11">The sequence shown here is derived from an EMBL/GenBank/DDBJ whole genome shotgun (WGS) entry which is preliminary data.</text>
</comment>
<dbReference type="Pfam" id="PF03448">
    <property type="entry name" value="MgtE_N"/>
    <property type="match status" value="1"/>
</dbReference>
<dbReference type="InterPro" id="IPR006667">
    <property type="entry name" value="SLC41_membr_dom"/>
</dbReference>
<evidence type="ECO:0000259" key="10">
    <source>
        <dbReference type="PROSITE" id="PS51371"/>
    </source>
</evidence>
<feature type="transmembrane region" description="Helical" evidence="9">
    <location>
        <begin position="439"/>
        <end position="462"/>
    </location>
</feature>
<dbReference type="EMBL" id="DTLI01000019">
    <property type="protein sequence ID" value="HHS51387.1"/>
    <property type="molecule type" value="Genomic_DNA"/>
</dbReference>
<evidence type="ECO:0000256" key="7">
    <source>
        <dbReference type="ARBA" id="ARBA00023136"/>
    </source>
</evidence>
<keyword evidence="3 9" id="KW-0813">Transport</keyword>
<evidence type="ECO:0000256" key="9">
    <source>
        <dbReference type="RuleBase" id="RU362011"/>
    </source>
</evidence>
<dbReference type="AlphaFoldDB" id="A0A7C6A824"/>
<evidence type="ECO:0000256" key="5">
    <source>
        <dbReference type="ARBA" id="ARBA00022842"/>
    </source>
</evidence>
<feature type="transmembrane region" description="Helical" evidence="9">
    <location>
        <begin position="374"/>
        <end position="394"/>
    </location>
</feature>
<comment type="subcellular location">
    <subcellularLocation>
        <location evidence="9">Cell membrane</location>
        <topology evidence="9">Multi-pass membrane protein</topology>
    </subcellularLocation>
    <subcellularLocation>
        <location evidence="1">Membrane</location>
        <topology evidence="1">Multi-pass membrane protein</topology>
    </subcellularLocation>
</comment>
<dbReference type="SMART" id="SM00116">
    <property type="entry name" value="CBS"/>
    <property type="match status" value="1"/>
</dbReference>
<evidence type="ECO:0000313" key="11">
    <source>
        <dbReference type="EMBL" id="HHS51387.1"/>
    </source>
</evidence>
<dbReference type="Gene3D" id="1.25.60.10">
    <property type="entry name" value="MgtE N-terminal domain-like"/>
    <property type="match status" value="1"/>
</dbReference>
<dbReference type="InterPro" id="IPR038076">
    <property type="entry name" value="MgtE_N_sf"/>
</dbReference>
<dbReference type="NCBIfam" id="TIGR00400">
    <property type="entry name" value="mgtE"/>
    <property type="match status" value="1"/>
</dbReference>
<evidence type="ECO:0000256" key="6">
    <source>
        <dbReference type="ARBA" id="ARBA00022989"/>
    </source>
</evidence>
<dbReference type="Gene3D" id="3.10.580.10">
    <property type="entry name" value="CBS-domain"/>
    <property type="match status" value="1"/>
</dbReference>
<feature type="transmembrane region" description="Helical" evidence="9">
    <location>
        <begin position="400"/>
        <end position="427"/>
    </location>
</feature>